<accession>A0A1D8NQW4</accession>
<proteinExistence type="predicted"/>
<keyword evidence="1" id="KW-0812">Transmembrane</keyword>
<name>A0A1D8NQW4_YARLL</name>
<reference evidence="2 3" key="1">
    <citation type="journal article" date="2016" name="PLoS ONE">
        <title>Sequence Assembly of Yarrowia lipolytica Strain W29/CLIB89 Shows Transposable Element Diversity.</title>
        <authorList>
            <person name="Magnan C."/>
            <person name="Yu J."/>
            <person name="Chang I."/>
            <person name="Jahn E."/>
            <person name="Kanomata Y."/>
            <person name="Wu J."/>
            <person name="Zeller M."/>
            <person name="Oakes M."/>
            <person name="Baldi P."/>
            <person name="Sandmeyer S."/>
        </authorList>
    </citation>
    <scope>NUCLEOTIDE SEQUENCE [LARGE SCALE GENOMIC DNA]</scope>
    <source>
        <strain evidence="3">CLIB89(W29)</strain>
    </source>
</reference>
<evidence type="ECO:0000256" key="1">
    <source>
        <dbReference type="SAM" id="Phobius"/>
    </source>
</evidence>
<keyword evidence="1" id="KW-1133">Transmembrane helix</keyword>
<dbReference type="Proteomes" id="UP000182444">
    <property type="component" value="Mitochondrion MT"/>
</dbReference>
<feature type="non-terminal residue" evidence="2">
    <location>
        <position position="1"/>
    </location>
</feature>
<dbReference type="VEuPathDB" id="FungiDB:YALI1_M00390g2"/>
<dbReference type="EMBL" id="CP017559">
    <property type="protein sequence ID" value="AOW08015.1"/>
    <property type="molecule type" value="Genomic_DNA"/>
</dbReference>
<protein>
    <submittedName>
        <fullName evidence="2">Uncharacterized protein</fullName>
    </submittedName>
</protein>
<gene>
    <name evidence="2" type="ORF">YALI1_M00390g2</name>
</gene>
<organism evidence="2 3">
    <name type="scientific">Yarrowia lipolytica</name>
    <name type="common">Candida lipolytica</name>
    <dbReference type="NCBI Taxonomy" id="4952"/>
    <lineage>
        <taxon>Eukaryota</taxon>
        <taxon>Fungi</taxon>
        <taxon>Dikarya</taxon>
        <taxon>Ascomycota</taxon>
        <taxon>Saccharomycotina</taxon>
        <taxon>Dipodascomycetes</taxon>
        <taxon>Dipodascales</taxon>
        <taxon>Dipodascales incertae sedis</taxon>
        <taxon>Yarrowia</taxon>
    </lineage>
</organism>
<keyword evidence="2" id="KW-0496">Mitochondrion</keyword>
<geneLocation type="mitochondrion" evidence="2"/>
<dbReference type="AlphaFoldDB" id="A0A1D8NQW4"/>
<evidence type="ECO:0000313" key="2">
    <source>
        <dbReference type="EMBL" id="AOW08015.1"/>
    </source>
</evidence>
<feature type="transmembrane region" description="Helical" evidence="1">
    <location>
        <begin position="6"/>
        <end position="26"/>
    </location>
</feature>
<evidence type="ECO:0000313" key="3">
    <source>
        <dbReference type="Proteomes" id="UP000182444"/>
    </source>
</evidence>
<keyword evidence="1" id="KW-0472">Membrane</keyword>
<sequence length="114" mass="13416">NLEDPYYNLFIILKILLIAGISFLLIKHINLLYNYIHLYIYVYINWKKNIIMKINKSKLYKYIIGGQSAAVRYFNTKAAQRLNARNLIKKTNNLDELYKAYIVGLIEAFPPLLS</sequence>